<dbReference type="SUPFAM" id="SSF50475">
    <property type="entry name" value="FMN-binding split barrel"/>
    <property type="match status" value="1"/>
</dbReference>
<evidence type="ECO:0000256" key="2">
    <source>
        <dbReference type="ARBA" id="ARBA00022630"/>
    </source>
</evidence>
<sequence>MKGVLATTDVEIALSAKVTLDTSMKETGIRAEISAMRRSYGEVGLDKLPTDPVTLFEEWMAAAAANEIIVEANAMVLSTADGSGEITTRTVLLKDISLGGFTFFTNYSSRKAQAIAMNSQVTLLFPWYAMERQVIISGQADKISREESENYFATRPWSSQIGAWASVQSAPLASREELEMRFQGAAEKWPEGSVVPTPPHWGGFRVIPDSIEYWQGRYSRLHDRIRYHRASAKSDWEMQRYFP</sequence>
<dbReference type="HAMAP" id="MF_01629">
    <property type="entry name" value="PdxH"/>
    <property type="match status" value="1"/>
</dbReference>
<gene>
    <name evidence="7" type="ORF">GM50_6525</name>
</gene>
<dbReference type="PANTHER" id="PTHR10851:SF0">
    <property type="entry name" value="PYRIDOXINE-5'-PHOSPHATE OXIDASE"/>
    <property type="match status" value="1"/>
</dbReference>
<dbReference type="InterPro" id="IPR011576">
    <property type="entry name" value="Pyridox_Oxase_N"/>
</dbReference>
<evidence type="ECO:0000259" key="6">
    <source>
        <dbReference type="Pfam" id="PF10590"/>
    </source>
</evidence>
<evidence type="ECO:0000259" key="5">
    <source>
        <dbReference type="Pfam" id="PF01243"/>
    </source>
</evidence>
<feature type="domain" description="Pyridoxine 5'-phosphate oxidase dimerisation C-terminal" evidence="6">
    <location>
        <begin position="201"/>
        <end position="243"/>
    </location>
</feature>
<dbReference type="InterPro" id="IPR000659">
    <property type="entry name" value="Pyridox_Oxase"/>
</dbReference>
<dbReference type="AlphaFoldDB" id="A0A094QAE5"/>
<evidence type="ECO:0008006" key="8">
    <source>
        <dbReference type="Google" id="ProtNLM"/>
    </source>
</evidence>
<protein>
    <recommendedName>
        <fullName evidence="8">Pyridoxal 5'-phosphate synthase</fullName>
    </recommendedName>
</protein>
<reference evidence="7" key="1">
    <citation type="submission" date="2014-05" db="EMBL/GenBank/DDBJ databases">
        <title>Key roles for freshwater Actinobacteria revealed by deep metagenomic sequencing.</title>
        <authorList>
            <person name="Ghai R."/>
            <person name="Mizuno C.M."/>
            <person name="Picazo A."/>
            <person name="Camacho A."/>
            <person name="Rodriguez-Valera F."/>
        </authorList>
    </citation>
    <scope>NUCLEOTIDE SEQUENCE</scope>
</reference>
<accession>A0A094QAE5</accession>
<proteinExistence type="inferred from homology"/>
<dbReference type="GO" id="GO:0008615">
    <property type="term" value="P:pyridoxine biosynthetic process"/>
    <property type="evidence" value="ECO:0007669"/>
    <property type="project" value="InterPro"/>
</dbReference>
<organism evidence="7">
    <name type="scientific">freshwater metagenome</name>
    <dbReference type="NCBI Taxonomy" id="449393"/>
    <lineage>
        <taxon>unclassified sequences</taxon>
        <taxon>metagenomes</taxon>
        <taxon>ecological metagenomes</taxon>
    </lineage>
</organism>
<evidence type="ECO:0000256" key="1">
    <source>
        <dbReference type="ARBA" id="ARBA00001917"/>
    </source>
</evidence>
<dbReference type="EMBL" id="JNSK01000016">
    <property type="protein sequence ID" value="KGA19079.1"/>
    <property type="molecule type" value="Genomic_DNA"/>
</dbReference>
<dbReference type="NCBIfam" id="TIGR00558">
    <property type="entry name" value="pdxH"/>
    <property type="match status" value="1"/>
</dbReference>
<dbReference type="PANTHER" id="PTHR10851">
    <property type="entry name" value="PYRIDOXINE-5-PHOSPHATE OXIDASE"/>
    <property type="match status" value="1"/>
</dbReference>
<name>A0A094QAE5_9ZZZZ</name>
<keyword evidence="3" id="KW-0288">FMN</keyword>
<dbReference type="Pfam" id="PF10590">
    <property type="entry name" value="PNP_phzG_C"/>
    <property type="match status" value="1"/>
</dbReference>
<dbReference type="Pfam" id="PF01243">
    <property type="entry name" value="PNPOx_N"/>
    <property type="match status" value="1"/>
</dbReference>
<keyword evidence="2" id="KW-0285">Flavoprotein</keyword>
<dbReference type="PIRSF" id="PIRSF000190">
    <property type="entry name" value="Pyd_amn-ph_oxd"/>
    <property type="match status" value="1"/>
</dbReference>
<dbReference type="Gene3D" id="2.30.110.10">
    <property type="entry name" value="Electron Transport, Fmn-binding Protein, Chain A"/>
    <property type="match status" value="1"/>
</dbReference>
<dbReference type="GO" id="GO:0010181">
    <property type="term" value="F:FMN binding"/>
    <property type="evidence" value="ECO:0007669"/>
    <property type="project" value="InterPro"/>
</dbReference>
<feature type="domain" description="Pyridoxamine 5'-phosphate oxidase N-terminal" evidence="5">
    <location>
        <begin position="64"/>
        <end position="184"/>
    </location>
</feature>
<comment type="cofactor">
    <cofactor evidence="1">
        <name>FMN</name>
        <dbReference type="ChEBI" id="CHEBI:58210"/>
    </cofactor>
</comment>
<dbReference type="InterPro" id="IPR012349">
    <property type="entry name" value="Split_barrel_FMN-bd"/>
</dbReference>
<dbReference type="NCBIfam" id="NF004231">
    <property type="entry name" value="PRK05679.1"/>
    <property type="match status" value="1"/>
</dbReference>
<evidence type="ECO:0000313" key="7">
    <source>
        <dbReference type="EMBL" id="KGA19079.1"/>
    </source>
</evidence>
<dbReference type="InterPro" id="IPR019576">
    <property type="entry name" value="Pyridoxamine_oxidase_dimer_C"/>
</dbReference>
<evidence type="ECO:0000256" key="4">
    <source>
        <dbReference type="ARBA" id="ARBA00023002"/>
    </source>
</evidence>
<comment type="caution">
    <text evidence="7">The sequence shown here is derived from an EMBL/GenBank/DDBJ whole genome shotgun (WGS) entry which is preliminary data.</text>
</comment>
<dbReference type="GO" id="GO:0004733">
    <property type="term" value="F:pyridoxamine phosphate oxidase activity"/>
    <property type="evidence" value="ECO:0007669"/>
    <property type="project" value="InterPro"/>
</dbReference>
<evidence type="ECO:0000256" key="3">
    <source>
        <dbReference type="ARBA" id="ARBA00022643"/>
    </source>
</evidence>
<keyword evidence="4" id="KW-0560">Oxidoreductase</keyword>